<proteinExistence type="predicted"/>
<dbReference type="Proteomes" id="UP001202827">
    <property type="component" value="Unassembled WGS sequence"/>
</dbReference>
<accession>A0ABT0IKF4</accession>
<dbReference type="RefSeq" id="WP_248681251.1">
    <property type="nucleotide sequence ID" value="NZ_JALPRY010000001.1"/>
</dbReference>
<protein>
    <submittedName>
        <fullName evidence="1">Uncharacterized protein</fullName>
    </submittedName>
</protein>
<name>A0ABT0IKF4_9HYPH</name>
<evidence type="ECO:0000313" key="2">
    <source>
        <dbReference type="Proteomes" id="UP001202827"/>
    </source>
</evidence>
<reference evidence="1 2" key="1">
    <citation type="submission" date="2022-04" db="EMBL/GenBank/DDBJ databases">
        <title>Rhizobium coralii sp. nov., isolated from coral Turbinaria peltata.</title>
        <authorList>
            <person name="Sun H."/>
        </authorList>
    </citation>
    <scope>NUCLEOTIDE SEQUENCE [LARGE SCALE GENOMIC DNA]</scope>
    <source>
        <strain evidence="1 2">NTR19</strain>
    </source>
</reference>
<evidence type="ECO:0000313" key="1">
    <source>
        <dbReference type="EMBL" id="MCK8778352.1"/>
    </source>
</evidence>
<sequence>MAPTEEFITEAELKCVELCGQMSVSAGVELMWDLIAVSGDELADPALRNGMYFDEFKQDAIDGVLRVALKHPDHPLECWQAAAKILSEIDASLTSIGAPGIGVPTYDGFAAQLQTFAVSEDTVAALRQEIAEISDRDDYFIELSDDECRLLKQCRCVAARRKEIRDRGKPLAC</sequence>
<dbReference type="EMBL" id="JALPRY010000001">
    <property type="protein sequence ID" value="MCK8778352.1"/>
    <property type="molecule type" value="Genomic_DNA"/>
</dbReference>
<keyword evidence="2" id="KW-1185">Reference proteome</keyword>
<comment type="caution">
    <text evidence="1">The sequence shown here is derived from an EMBL/GenBank/DDBJ whole genome shotgun (WGS) entry which is preliminary data.</text>
</comment>
<organism evidence="1 2">
    <name type="scientific">Neorhizobium turbinariae</name>
    <dbReference type="NCBI Taxonomy" id="2937795"/>
    <lineage>
        <taxon>Bacteria</taxon>
        <taxon>Pseudomonadati</taxon>
        <taxon>Pseudomonadota</taxon>
        <taxon>Alphaproteobacteria</taxon>
        <taxon>Hyphomicrobiales</taxon>
        <taxon>Rhizobiaceae</taxon>
        <taxon>Rhizobium/Agrobacterium group</taxon>
        <taxon>Neorhizobium</taxon>
    </lineage>
</organism>
<gene>
    <name evidence="1" type="ORF">M0654_00005</name>
</gene>